<dbReference type="InterPro" id="IPR006073">
    <property type="entry name" value="GTP-bd"/>
</dbReference>
<dbReference type="PRINTS" id="PR00326">
    <property type="entry name" value="GTP1OBG"/>
</dbReference>
<evidence type="ECO:0000256" key="4">
    <source>
        <dbReference type="ARBA" id="ARBA00022840"/>
    </source>
</evidence>
<dbReference type="InterPro" id="IPR012675">
    <property type="entry name" value="Beta-grasp_dom_sf"/>
</dbReference>
<dbReference type="InterPro" id="IPR023192">
    <property type="entry name" value="TGS-like_dom_sf"/>
</dbReference>
<dbReference type="Pfam" id="PF01926">
    <property type="entry name" value="MMR_HSR1"/>
    <property type="match status" value="1"/>
</dbReference>
<feature type="domain" description="OBG-type G" evidence="7">
    <location>
        <begin position="3"/>
        <end position="258"/>
    </location>
</feature>
<sequence>MAIKIGIIGLPNVGKSTFFNAITNSNVEAANYPFATIEPNVAILNVEDFRAYKLKEIYNSKKIIFTQVYFYDIAGLVKNASKGEGLGNKFLSNIREVDLILHLVRLFENDNTIHVDSKIDPVRDINTIKLELILSDLEQVEKWISKNKKKIEGERKNFDKLLLMQKIKEELEQEKEIKDLKFNQEESNFIKQFNFLTEKEVIYLANINEDKLSNYQKDKIFQKYNNYVNKNNLNSIVISAKIEDEITKIDSLEEKEQFLNEYQLKEKGINLILKEVFKLLNLGTFFTCGPEEIHLWKFKLGTKGPQAAGIIHTDFARGFIKAEVFSYQDIIKYQKEEILKEKGLIRIEGKDYQIKDGDIVHFRFNI</sequence>
<dbReference type="PROSITE" id="PS51710">
    <property type="entry name" value="G_OBG"/>
    <property type="match status" value="1"/>
</dbReference>
<organism evidence="9 10">
    <name type="scientific">Candidatus Hepatoplasma crinochetorum</name>
    <dbReference type="NCBI Taxonomy" id="295596"/>
    <lineage>
        <taxon>Bacteria</taxon>
        <taxon>Bacillati</taxon>
        <taxon>Mycoplasmatota</taxon>
        <taxon>Mollicutes</taxon>
        <taxon>Candidatus Hepatoplasmataceae</taxon>
        <taxon>Candidatus Hepatoplasma</taxon>
    </lineage>
</organism>
<dbReference type="CDD" id="cd01900">
    <property type="entry name" value="YchF"/>
    <property type="match status" value="1"/>
</dbReference>
<keyword evidence="4 6" id="KW-0067">ATP-binding</keyword>
<dbReference type="SUPFAM" id="SSF52540">
    <property type="entry name" value="P-loop containing nucleoside triphosphate hydrolases"/>
    <property type="match status" value="1"/>
</dbReference>
<dbReference type="SUPFAM" id="SSF81271">
    <property type="entry name" value="TGS-like"/>
    <property type="match status" value="1"/>
</dbReference>
<dbReference type="GO" id="GO:0016887">
    <property type="term" value="F:ATP hydrolysis activity"/>
    <property type="evidence" value="ECO:0007669"/>
    <property type="project" value="UniProtKB-UniRule"/>
</dbReference>
<dbReference type="InterPro" id="IPR027417">
    <property type="entry name" value="P-loop_NTPase"/>
</dbReference>
<protein>
    <recommendedName>
        <fullName evidence="6">Ribosome-binding ATPase YchF</fullName>
    </recommendedName>
</protein>
<dbReference type="InterPro" id="IPR004396">
    <property type="entry name" value="ATPase_YchF/OLA1"/>
</dbReference>
<dbReference type="FunFam" id="1.10.150.300:FF:000001">
    <property type="entry name" value="Ribosome-binding ATPase YchF"/>
    <property type="match status" value="1"/>
</dbReference>
<dbReference type="PANTHER" id="PTHR23305:SF18">
    <property type="entry name" value="OBG-TYPE G DOMAIN-CONTAINING PROTEIN"/>
    <property type="match status" value="1"/>
</dbReference>
<reference evidence="10" key="1">
    <citation type="submission" date="2015-05" db="EMBL/GenBank/DDBJ databases">
        <authorList>
            <person name="Collingro A."/>
        </authorList>
    </citation>
    <scope>NUCLEOTIDE SEQUENCE [LARGE SCALE GENOMIC DNA]</scope>
    <source>
        <strain evidence="10">Ps</strain>
    </source>
</reference>
<comment type="cofactor">
    <cofactor evidence="1">
        <name>Mg(2+)</name>
        <dbReference type="ChEBI" id="CHEBI:18420"/>
    </cofactor>
</comment>
<keyword evidence="2" id="KW-0479">Metal-binding</keyword>
<dbReference type="AlphaFoldDB" id="A0A0G7ZNF4"/>
<evidence type="ECO:0000313" key="9">
    <source>
        <dbReference type="EMBL" id="CRX37094.1"/>
    </source>
</evidence>
<dbReference type="InterPro" id="IPR013029">
    <property type="entry name" value="YchF_C"/>
</dbReference>
<dbReference type="PIRSF" id="PIRSF006641">
    <property type="entry name" value="CHP00092"/>
    <property type="match status" value="1"/>
</dbReference>
<name>A0A0G7ZNF4_9MOLU</name>
<dbReference type="PANTHER" id="PTHR23305">
    <property type="entry name" value="OBG GTPASE FAMILY"/>
    <property type="match status" value="1"/>
</dbReference>
<keyword evidence="10" id="KW-1185">Reference proteome</keyword>
<comment type="similarity">
    <text evidence="6">Belongs to the TRAFAC class OBG-HflX-like GTPase superfamily. OBG GTPase family. YchF/OLA1 subfamily.</text>
</comment>
<proteinExistence type="inferred from homology"/>
<dbReference type="InterPro" id="IPR004095">
    <property type="entry name" value="TGS"/>
</dbReference>
<keyword evidence="3 6" id="KW-0547">Nucleotide-binding</keyword>
<feature type="domain" description="TGS" evidence="8">
    <location>
        <begin position="281"/>
        <end position="364"/>
    </location>
</feature>
<dbReference type="HAMAP" id="MF_00944">
    <property type="entry name" value="YchF_OLA1_ATPase"/>
    <property type="match status" value="1"/>
</dbReference>
<dbReference type="Gene3D" id="3.10.20.30">
    <property type="match status" value="1"/>
</dbReference>
<dbReference type="Proteomes" id="UP000242141">
    <property type="component" value="Unassembled WGS sequence"/>
</dbReference>
<dbReference type="EMBL" id="CWGI01000001">
    <property type="protein sequence ID" value="CRX37094.1"/>
    <property type="molecule type" value="Genomic_DNA"/>
</dbReference>
<evidence type="ECO:0000256" key="5">
    <source>
        <dbReference type="ARBA" id="ARBA00022842"/>
    </source>
</evidence>
<dbReference type="InterPro" id="IPR012676">
    <property type="entry name" value="TGS-like"/>
</dbReference>
<comment type="function">
    <text evidence="6">ATPase that binds to both the 70S ribosome and the 50S ribosomal subunit in a nucleotide-independent manner.</text>
</comment>
<dbReference type="Pfam" id="PF06071">
    <property type="entry name" value="YchF-GTPase_C"/>
    <property type="match status" value="1"/>
</dbReference>
<dbReference type="GO" id="GO:0046872">
    <property type="term" value="F:metal ion binding"/>
    <property type="evidence" value="ECO:0007669"/>
    <property type="project" value="UniProtKB-KW"/>
</dbReference>
<accession>A0A0G7ZNF4</accession>
<dbReference type="GO" id="GO:0005737">
    <property type="term" value="C:cytoplasm"/>
    <property type="evidence" value="ECO:0007669"/>
    <property type="project" value="TreeGrafter"/>
</dbReference>
<evidence type="ECO:0000313" key="10">
    <source>
        <dbReference type="Proteomes" id="UP000242141"/>
    </source>
</evidence>
<dbReference type="GO" id="GO:0043023">
    <property type="term" value="F:ribosomal large subunit binding"/>
    <property type="evidence" value="ECO:0007669"/>
    <property type="project" value="UniProtKB-UniRule"/>
</dbReference>
<evidence type="ECO:0000259" key="7">
    <source>
        <dbReference type="PROSITE" id="PS51710"/>
    </source>
</evidence>
<dbReference type="Gene3D" id="1.10.150.300">
    <property type="entry name" value="TGS-like domain"/>
    <property type="match status" value="1"/>
</dbReference>
<dbReference type="FunFam" id="3.10.20.30:FF:000001">
    <property type="entry name" value="Ribosome-binding ATPase YchF"/>
    <property type="match status" value="1"/>
</dbReference>
<dbReference type="Gene3D" id="3.40.50.300">
    <property type="entry name" value="P-loop containing nucleotide triphosphate hydrolases"/>
    <property type="match status" value="1"/>
</dbReference>
<feature type="binding site" evidence="6">
    <location>
        <begin position="12"/>
        <end position="17"/>
    </location>
    <ligand>
        <name>ATP</name>
        <dbReference type="ChEBI" id="CHEBI:30616"/>
    </ligand>
</feature>
<gene>
    <name evidence="6" type="primary">ychF</name>
    <name evidence="9" type="ORF">HEPPS_02990</name>
</gene>
<dbReference type="InterPro" id="IPR041706">
    <property type="entry name" value="YchF_N"/>
</dbReference>
<dbReference type="GO" id="GO:0005524">
    <property type="term" value="F:ATP binding"/>
    <property type="evidence" value="ECO:0007669"/>
    <property type="project" value="UniProtKB-UniRule"/>
</dbReference>
<evidence type="ECO:0000259" key="8">
    <source>
        <dbReference type="PROSITE" id="PS51880"/>
    </source>
</evidence>
<dbReference type="GO" id="GO:0005525">
    <property type="term" value="F:GTP binding"/>
    <property type="evidence" value="ECO:0007669"/>
    <property type="project" value="InterPro"/>
</dbReference>
<evidence type="ECO:0000256" key="6">
    <source>
        <dbReference type="HAMAP-Rule" id="MF_00944"/>
    </source>
</evidence>
<dbReference type="NCBIfam" id="TIGR00092">
    <property type="entry name" value="redox-regulated ATPase YchF"/>
    <property type="match status" value="1"/>
</dbReference>
<keyword evidence="5" id="KW-0460">Magnesium</keyword>
<evidence type="ECO:0000256" key="3">
    <source>
        <dbReference type="ARBA" id="ARBA00022741"/>
    </source>
</evidence>
<evidence type="ECO:0000256" key="1">
    <source>
        <dbReference type="ARBA" id="ARBA00001946"/>
    </source>
</evidence>
<dbReference type="PROSITE" id="PS51880">
    <property type="entry name" value="TGS"/>
    <property type="match status" value="1"/>
</dbReference>
<dbReference type="InterPro" id="IPR031167">
    <property type="entry name" value="G_OBG"/>
</dbReference>
<evidence type="ECO:0000256" key="2">
    <source>
        <dbReference type="ARBA" id="ARBA00022723"/>
    </source>
</evidence>